<dbReference type="STRING" id="644548.SCNU_06985"/>
<keyword evidence="14" id="KW-1185">Reference proteome</keyword>
<keyword evidence="3" id="KW-0813">Transport</keyword>
<feature type="transmembrane region" description="Helical" evidence="11">
    <location>
        <begin position="157"/>
        <end position="180"/>
    </location>
</feature>
<dbReference type="Proteomes" id="UP000035065">
    <property type="component" value="Unassembled WGS sequence"/>
</dbReference>
<comment type="similarity">
    <text evidence="2">Belongs to the major facilitator superfamily. Metabolite:H+ Symporter (MHS) family (TC 2.A.1.6) family.</text>
</comment>
<feature type="transmembrane region" description="Helical" evidence="11">
    <location>
        <begin position="92"/>
        <end position="110"/>
    </location>
</feature>
<dbReference type="CDD" id="cd17369">
    <property type="entry name" value="MFS_ShiA_like"/>
    <property type="match status" value="1"/>
</dbReference>
<keyword evidence="8 11" id="KW-0472">Membrane</keyword>
<evidence type="ECO:0000256" key="4">
    <source>
        <dbReference type="ARBA" id="ARBA00022475"/>
    </source>
</evidence>
<feature type="transmembrane region" description="Helical" evidence="11">
    <location>
        <begin position="57"/>
        <end position="80"/>
    </location>
</feature>
<dbReference type="GO" id="GO:0005886">
    <property type="term" value="C:plasma membrane"/>
    <property type="evidence" value="ECO:0007669"/>
    <property type="project" value="UniProtKB-SubCell"/>
</dbReference>
<keyword evidence="7 11" id="KW-1133">Transmembrane helix</keyword>
<proteinExistence type="inferred from homology"/>
<feature type="transmembrane region" description="Helical" evidence="11">
    <location>
        <begin position="246"/>
        <end position="268"/>
    </location>
</feature>
<feature type="transmembrane region" description="Helical" evidence="11">
    <location>
        <begin position="408"/>
        <end position="428"/>
    </location>
</feature>
<dbReference type="PROSITE" id="PS50850">
    <property type="entry name" value="MFS"/>
    <property type="match status" value="1"/>
</dbReference>
<sequence length="444" mass="46741">MSTTPSVSVPSDRRARRRVASAMLIGTTLEWYDFFLYGTAAALIFNKQFFPALSPAAGTLAAFSTFAVGFIARPLGGLVFGHFGDRIGRRNTLIVSLLMMGIASTLIGLVPNYASIGVWAPVLLVLLRVVQGFGLGGEGAGATLMSMEHAPADKRNLYAGFPQMGTPAGLVLANVVFLTTNALMPSGAFDAWGWRIPFLFSAVLVVVGLVIRLHVEESPSFSNVVSHQRVETFPLREALRVGVGRMTLTLGLMIANSAVAYVFMVFTLSYGTKQLDYDRSFLIGCVSVAAVIWFATIPFWTGVADRSGRRTMFLGGSVALLIWCLVFLPMLGTGSSVLTVIAFLGMGVIVPVTHSVQGAIIADTFPAPVRYSGTSLILQIGAILGGGLAPIISSALVGESGGSAGVTIYLVIVCVLSLACAAVLFARVPEENVVPVPRADSAAA</sequence>
<keyword evidence="5 11" id="KW-0812">Transmembrane</keyword>
<comment type="caution">
    <text evidence="13">The sequence shown here is derived from an EMBL/GenBank/DDBJ whole genome shotgun (WGS) entry which is preliminary data.</text>
</comment>
<gene>
    <name evidence="13" type="ORF">SCNU_06985</name>
</gene>
<feature type="transmembrane region" description="Helical" evidence="11">
    <location>
        <begin position="192"/>
        <end position="211"/>
    </location>
</feature>
<evidence type="ECO:0000256" key="10">
    <source>
        <dbReference type="ARBA" id="ARBA00039918"/>
    </source>
</evidence>
<evidence type="ECO:0000256" key="3">
    <source>
        <dbReference type="ARBA" id="ARBA00022448"/>
    </source>
</evidence>
<dbReference type="PANTHER" id="PTHR43045:SF1">
    <property type="entry name" value="SHIKIMATE TRANSPORTER"/>
    <property type="match status" value="1"/>
</dbReference>
<evidence type="ECO:0000256" key="6">
    <source>
        <dbReference type="ARBA" id="ARBA00022847"/>
    </source>
</evidence>
<accession>F1YH50</accession>
<dbReference type="InterPro" id="IPR036259">
    <property type="entry name" value="MFS_trans_sf"/>
</dbReference>
<evidence type="ECO:0000313" key="14">
    <source>
        <dbReference type="Proteomes" id="UP000035065"/>
    </source>
</evidence>
<feature type="transmembrane region" description="Helical" evidence="11">
    <location>
        <begin position="280"/>
        <end position="300"/>
    </location>
</feature>
<evidence type="ECO:0000256" key="11">
    <source>
        <dbReference type="SAM" id="Phobius"/>
    </source>
</evidence>
<evidence type="ECO:0000256" key="8">
    <source>
        <dbReference type="ARBA" id="ARBA00023136"/>
    </source>
</evidence>
<dbReference type="eggNOG" id="COG0477">
    <property type="taxonomic scope" value="Bacteria"/>
</dbReference>
<keyword evidence="6" id="KW-0769">Symport</keyword>
<feature type="transmembrane region" description="Helical" evidence="11">
    <location>
        <begin position="312"/>
        <end position="331"/>
    </location>
</feature>
<dbReference type="GO" id="GO:0015293">
    <property type="term" value="F:symporter activity"/>
    <property type="evidence" value="ECO:0007669"/>
    <property type="project" value="UniProtKB-KW"/>
</dbReference>
<evidence type="ECO:0000256" key="2">
    <source>
        <dbReference type="ARBA" id="ARBA00008240"/>
    </source>
</evidence>
<evidence type="ECO:0000256" key="1">
    <source>
        <dbReference type="ARBA" id="ARBA00004651"/>
    </source>
</evidence>
<dbReference type="EMBL" id="AEUD01000004">
    <property type="protein sequence ID" value="EGD55965.1"/>
    <property type="molecule type" value="Genomic_DNA"/>
</dbReference>
<dbReference type="InterPro" id="IPR020846">
    <property type="entry name" value="MFS_dom"/>
</dbReference>
<dbReference type="AlphaFoldDB" id="F1YH50"/>
<dbReference type="RefSeq" id="WP_009678637.1">
    <property type="nucleotide sequence ID" value="NZ_AEUD01000004.1"/>
</dbReference>
<dbReference type="FunFam" id="1.20.1250.20:FF:000001">
    <property type="entry name" value="Dicarboxylate MFS transporter"/>
    <property type="match status" value="1"/>
</dbReference>
<keyword evidence="4" id="KW-1003">Cell membrane</keyword>
<dbReference type="InterPro" id="IPR011701">
    <property type="entry name" value="MFS"/>
</dbReference>
<evidence type="ECO:0000259" key="12">
    <source>
        <dbReference type="PROSITE" id="PS50850"/>
    </source>
</evidence>
<evidence type="ECO:0000256" key="9">
    <source>
        <dbReference type="ARBA" id="ARBA00037295"/>
    </source>
</evidence>
<evidence type="ECO:0000313" key="13">
    <source>
        <dbReference type="EMBL" id="EGD55965.1"/>
    </source>
</evidence>
<evidence type="ECO:0000256" key="5">
    <source>
        <dbReference type="ARBA" id="ARBA00022692"/>
    </source>
</evidence>
<evidence type="ECO:0000256" key="7">
    <source>
        <dbReference type="ARBA" id="ARBA00022989"/>
    </source>
</evidence>
<feature type="domain" description="Major facilitator superfamily (MFS) profile" evidence="12">
    <location>
        <begin position="19"/>
        <end position="432"/>
    </location>
</feature>
<feature type="transmembrane region" description="Helical" evidence="11">
    <location>
        <begin position="376"/>
        <end position="396"/>
    </location>
</feature>
<comment type="subcellular location">
    <subcellularLocation>
        <location evidence="1">Cell membrane</location>
        <topology evidence="1">Multi-pass membrane protein</topology>
    </subcellularLocation>
</comment>
<protein>
    <recommendedName>
        <fullName evidence="10">Putative proline/betaine transporter</fullName>
    </recommendedName>
</protein>
<dbReference type="OrthoDB" id="8953821at2"/>
<feature type="transmembrane region" description="Helical" evidence="11">
    <location>
        <begin position="21"/>
        <end position="45"/>
    </location>
</feature>
<dbReference type="Gene3D" id="1.20.1250.20">
    <property type="entry name" value="MFS general substrate transporter like domains"/>
    <property type="match status" value="2"/>
</dbReference>
<comment type="function">
    <text evidence="9">May be a proton symporter involved in the uptake of osmolytes such as proline and glycine betaine.</text>
</comment>
<dbReference type="PANTHER" id="PTHR43045">
    <property type="entry name" value="SHIKIMATE TRANSPORTER"/>
    <property type="match status" value="1"/>
</dbReference>
<organism evidence="13 14">
    <name type="scientific">Gordonia neofelifaecis NRRL B-59395</name>
    <dbReference type="NCBI Taxonomy" id="644548"/>
    <lineage>
        <taxon>Bacteria</taxon>
        <taxon>Bacillati</taxon>
        <taxon>Actinomycetota</taxon>
        <taxon>Actinomycetes</taxon>
        <taxon>Mycobacteriales</taxon>
        <taxon>Gordoniaceae</taxon>
        <taxon>Gordonia</taxon>
    </lineage>
</organism>
<feature type="transmembrane region" description="Helical" evidence="11">
    <location>
        <begin position="337"/>
        <end position="356"/>
    </location>
</feature>
<name>F1YH50_9ACTN</name>
<dbReference type="Pfam" id="PF07690">
    <property type="entry name" value="MFS_1"/>
    <property type="match status" value="1"/>
</dbReference>
<dbReference type="SUPFAM" id="SSF103473">
    <property type="entry name" value="MFS general substrate transporter"/>
    <property type="match status" value="1"/>
</dbReference>
<reference evidence="13 14" key="1">
    <citation type="journal article" date="2011" name="J. Bacteriol.">
        <title>Draft Genome Sequence of Gordonia neofelifaecis NRRL B-59395, a Cholesterol-Degrading Actinomycete.</title>
        <authorList>
            <person name="Ge F."/>
            <person name="Li W."/>
            <person name="Chen G."/>
            <person name="Liu Y."/>
            <person name="Zhang G."/>
            <person name="Yong B."/>
            <person name="Wang Q."/>
            <person name="Wang N."/>
            <person name="Huang Z."/>
            <person name="Li W."/>
            <person name="Wang J."/>
            <person name="Wu C."/>
            <person name="Xie Q."/>
            <person name="Liu G."/>
        </authorList>
    </citation>
    <scope>NUCLEOTIDE SEQUENCE [LARGE SCALE GENOMIC DNA]</scope>
    <source>
        <strain evidence="13 14">NRRL B-59395</strain>
    </source>
</reference>